<comment type="caution">
    <text evidence="2">The sequence shown here is derived from an EMBL/GenBank/DDBJ whole genome shotgun (WGS) entry which is preliminary data.</text>
</comment>
<protein>
    <submittedName>
        <fullName evidence="2">Helix-turn-helix domain-containing protein</fullName>
    </submittedName>
</protein>
<dbReference type="Pfam" id="PF19054">
    <property type="entry name" value="DUF5753"/>
    <property type="match status" value="1"/>
</dbReference>
<keyword evidence="3" id="KW-1185">Reference proteome</keyword>
<evidence type="ECO:0000313" key="3">
    <source>
        <dbReference type="Proteomes" id="UP001596972"/>
    </source>
</evidence>
<dbReference type="EMBL" id="JBHTJA010000003">
    <property type="protein sequence ID" value="MFD0899373.1"/>
    <property type="molecule type" value="Genomic_DNA"/>
</dbReference>
<dbReference type="InterPro" id="IPR043917">
    <property type="entry name" value="DUF5753"/>
</dbReference>
<dbReference type="Proteomes" id="UP001596972">
    <property type="component" value="Unassembled WGS sequence"/>
</dbReference>
<evidence type="ECO:0000259" key="1">
    <source>
        <dbReference type="PROSITE" id="PS50943"/>
    </source>
</evidence>
<dbReference type="SUPFAM" id="SSF47413">
    <property type="entry name" value="lambda repressor-like DNA-binding domains"/>
    <property type="match status" value="1"/>
</dbReference>
<gene>
    <name evidence="2" type="ORF">ACFQ11_03145</name>
</gene>
<name>A0ABW3EGD7_9ACTN</name>
<evidence type="ECO:0000313" key="2">
    <source>
        <dbReference type="EMBL" id="MFD0899373.1"/>
    </source>
</evidence>
<dbReference type="CDD" id="cd00093">
    <property type="entry name" value="HTH_XRE"/>
    <property type="match status" value="1"/>
</dbReference>
<proteinExistence type="predicted"/>
<dbReference type="RefSeq" id="WP_378296220.1">
    <property type="nucleotide sequence ID" value="NZ_JBHTJA010000003.1"/>
</dbReference>
<dbReference type="InterPro" id="IPR010982">
    <property type="entry name" value="Lambda_DNA-bd_dom_sf"/>
</dbReference>
<accession>A0ABW3EGD7</accession>
<organism evidence="2 3">
    <name type="scientific">Actinomadura sediminis</name>
    <dbReference type="NCBI Taxonomy" id="1038904"/>
    <lineage>
        <taxon>Bacteria</taxon>
        <taxon>Bacillati</taxon>
        <taxon>Actinomycetota</taxon>
        <taxon>Actinomycetes</taxon>
        <taxon>Streptosporangiales</taxon>
        <taxon>Thermomonosporaceae</taxon>
        <taxon>Actinomadura</taxon>
    </lineage>
</organism>
<dbReference type="Gene3D" id="1.10.260.40">
    <property type="entry name" value="lambda repressor-like DNA-binding domains"/>
    <property type="match status" value="1"/>
</dbReference>
<dbReference type="SMART" id="SM00530">
    <property type="entry name" value="HTH_XRE"/>
    <property type="match status" value="1"/>
</dbReference>
<dbReference type="PROSITE" id="PS50943">
    <property type="entry name" value="HTH_CROC1"/>
    <property type="match status" value="1"/>
</dbReference>
<reference evidence="3" key="1">
    <citation type="journal article" date="2019" name="Int. J. Syst. Evol. Microbiol.">
        <title>The Global Catalogue of Microorganisms (GCM) 10K type strain sequencing project: providing services to taxonomists for standard genome sequencing and annotation.</title>
        <authorList>
            <consortium name="The Broad Institute Genomics Platform"/>
            <consortium name="The Broad Institute Genome Sequencing Center for Infectious Disease"/>
            <person name="Wu L."/>
            <person name="Ma J."/>
        </authorList>
    </citation>
    <scope>NUCLEOTIDE SEQUENCE [LARGE SCALE GENOMIC DNA]</scope>
    <source>
        <strain evidence="3">JCM 31202</strain>
    </source>
</reference>
<sequence>MSPSYIPSVRARRLARSLREFREQAELGVTAAAARLGWSQGKVSHIESARNKPNERDVHLMLNLYGVGSPDREAILSLAREAEERGWWTDYIDVLNGPYVALEDAASEIGNWDPQVIPGLLQTPDYAREIIKAGDLGKASDIERRIRARMVRQTILTREVDPPRLRVVLDAAVLGRPIGGPAVWRDQLRRLQSDAQRPNVTVQLLPQSVGTHCGLEGSLIVLRFAEPADPDVAYAEGFFGVVYMESPQQVEHCRLAFEKICEAALTPESSLELIEAAAKRRGFDHPC</sequence>
<dbReference type="Pfam" id="PF13560">
    <property type="entry name" value="HTH_31"/>
    <property type="match status" value="1"/>
</dbReference>
<feature type="domain" description="HTH cro/C1-type" evidence="1">
    <location>
        <begin position="18"/>
        <end position="74"/>
    </location>
</feature>
<dbReference type="InterPro" id="IPR001387">
    <property type="entry name" value="Cro/C1-type_HTH"/>
</dbReference>